<dbReference type="Pfam" id="PF00931">
    <property type="entry name" value="NB-ARC"/>
    <property type="match status" value="1"/>
</dbReference>
<dbReference type="Pfam" id="PF23286">
    <property type="entry name" value="LRR_13"/>
    <property type="match status" value="1"/>
</dbReference>
<reference evidence="11 12" key="1">
    <citation type="journal article" date="2018" name="Nat. Genet.">
        <title>The Rosa genome provides new insights in the design of modern roses.</title>
        <authorList>
            <person name="Bendahmane M."/>
        </authorList>
    </citation>
    <scope>NUCLEOTIDE SEQUENCE [LARGE SCALE GENOMIC DNA]</scope>
    <source>
        <strain evidence="12">cv. Old Blush</strain>
    </source>
</reference>
<evidence type="ECO:0000256" key="2">
    <source>
        <dbReference type="ARBA" id="ARBA00022614"/>
    </source>
</evidence>
<dbReference type="AlphaFoldDB" id="A0A2P6S9A5"/>
<comment type="catalytic activity">
    <reaction evidence="6">
        <text>NAD(+) + H2O = ADP-D-ribose + nicotinamide + H(+)</text>
        <dbReference type="Rhea" id="RHEA:16301"/>
        <dbReference type="ChEBI" id="CHEBI:15377"/>
        <dbReference type="ChEBI" id="CHEBI:15378"/>
        <dbReference type="ChEBI" id="CHEBI:17154"/>
        <dbReference type="ChEBI" id="CHEBI:57540"/>
        <dbReference type="ChEBI" id="CHEBI:57967"/>
        <dbReference type="EC" id="3.2.2.6"/>
    </reaction>
    <physiologicalReaction direction="left-to-right" evidence="6">
        <dbReference type="Rhea" id="RHEA:16302"/>
    </physiologicalReaction>
</comment>
<feature type="domain" description="Disease resistance protein RPS4B/Roq1-like leucine-rich repeats" evidence="10">
    <location>
        <begin position="441"/>
        <end position="525"/>
    </location>
</feature>
<keyword evidence="5" id="KW-0520">NAD</keyword>
<dbReference type="Pfam" id="PF23282">
    <property type="entry name" value="WHD_ROQ1"/>
    <property type="match status" value="1"/>
</dbReference>
<accession>A0A2P6S9A5</accession>
<organism evidence="11 12">
    <name type="scientific">Rosa chinensis</name>
    <name type="common">China rose</name>
    <dbReference type="NCBI Taxonomy" id="74649"/>
    <lineage>
        <taxon>Eukaryota</taxon>
        <taxon>Viridiplantae</taxon>
        <taxon>Streptophyta</taxon>
        <taxon>Embryophyta</taxon>
        <taxon>Tracheophyta</taxon>
        <taxon>Spermatophyta</taxon>
        <taxon>Magnoliopsida</taxon>
        <taxon>eudicotyledons</taxon>
        <taxon>Gunneridae</taxon>
        <taxon>Pentapetalae</taxon>
        <taxon>rosids</taxon>
        <taxon>fabids</taxon>
        <taxon>Rosales</taxon>
        <taxon>Rosaceae</taxon>
        <taxon>Rosoideae</taxon>
        <taxon>Rosoideae incertae sedis</taxon>
        <taxon>Rosa</taxon>
    </lineage>
</organism>
<feature type="domain" description="C-JID" evidence="8">
    <location>
        <begin position="732"/>
        <end position="781"/>
    </location>
</feature>
<sequence length="808" mass="91002">MSKTNGLVSLQEKLLSKILMAKVENIEDEYTGAAMIQRRLCRIKVLVVIDDVDQLTQLEKLAGSRNWFGPGSRVIITTTDVQLLKARDVDATYKANPLNCDEALQLLSLRAFKKCPPPEDYLDLCYHILGYAQGLPLALVVLGSFLFGRSADKWASAIDRLKNTPDKRIIGVLRISFDGLDEKDREIFLHIACFYKGMDKDRVTQILDYCQLDPVIGLDVLADRSLITISNNELLMHDLLQAMGWEIVHEQSPKEPGKRSRLWSHEDINNVLNRNTGTDSIQGMVMELTTLQVAHWKPEAFSNLSQLSLLHIRNVDLPKGLTCLSNSLRLLEWTGCPLRSLPQNFEADELVELNLCHSNIEQLWKGTKNFDKLKFIKLCHSQNIVETPDLAGVQNLETLDLEGCSRLVRIHQSLAFLKKLIVLNLKDCKSLESLPSRIEMESLESLILSNCSKVKKIPEFVGNMECLLVLYLDETAIEELPDSVERLSGLVSLNLRNCRNLVCLPSTINKLKSIEDLNLSGCLNLGKPQVNVGVMDCFEETDVNSGGSAIEMSSTHDRKKKGRGPIFQGCKVVWRSFKKFLPSGLVQKVNTEPKSFHLSISQNVNAEPKSFHLPISQNVNAEPKSFHLPISGLCIGLLSKLENFNLENCKRLQDLSDLPSNSILDLRADGCTSLKYLFDASNFNRLDKSYFNFINCFNLNGNQGCNNIAFEMLKTFMYQGISNKSETCQIVIPGSNIPEWFRHQSYGCSVSVYLPAYGNNGRLMGFSLCAVFVLHKYHLVDKLPRDEFKTFNATHHLVCCLKLDGRKL</sequence>
<dbReference type="Gene3D" id="3.40.50.300">
    <property type="entry name" value="P-loop containing nucleotide triphosphate hydrolases"/>
    <property type="match status" value="1"/>
</dbReference>
<dbReference type="PANTHER" id="PTHR11017">
    <property type="entry name" value="LEUCINE-RICH REPEAT-CONTAINING PROTEIN"/>
    <property type="match status" value="1"/>
</dbReference>
<dbReference type="GO" id="GO:0006952">
    <property type="term" value="P:defense response"/>
    <property type="evidence" value="ECO:0007669"/>
    <property type="project" value="InterPro"/>
</dbReference>
<keyword evidence="4" id="KW-0611">Plant defense</keyword>
<dbReference type="InterPro" id="IPR002182">
    <property type="entry name" value="NB-ARC"/>
</dbReference>
<evidence type="ECO:0000313" key="12">
    <source>
        <dbReference type="Proteomes" id="UP000238479"/>
    </source>
</evidence>
<keyword evidence="3" id="KW-0677">Repeat</keyword>
<proteinExistence type="predicted"/>
<keyword evidence="11" id="KW-0378">Hydrolase</keyword>
<evidence type="ECO:0000259" key="9">
    <source>
        <dbReference type="Pfam" id="PF23282"/>
    </source>
</evidence>
<dbReference type="PRINTS" id="PR00364">
    <property type="entry name" value="DISEASERSIST"/>
</dbReference>
<evidence type="ECO:0000259" key="8">
    <source>
        <dbReference type="Pfam" id="PF20160"/>
    </source>
</evidence>
<dbReference type="InterPro" id="IPR058546">
    <property type="entry name" value="RPS4B/Roq1-like_LRR"/>
</dbReference>
<name>A0A2P6S9A5_ROSCH</name>
<dbReference type="InterPro" id="IPR027417">
    <property type="entry name" value="P-loop_NTPase"/>
</dbReference>
<dbReference type="InterPro" id="IPR045344">
    <property type="entry name" value="C-JID"/>
</dbReference>
<protein>
    <recommendedName>
        <fullName evidence="1">ADP-ribosyl cyclase/cyclic ADP-ribose hydrolase</fullName>
        <ecNumber evidence="1">3.2.2.6</ecNumber>
    </recommendedName>
</protein>
<evidence type="ECO:0000256" key="6">
    <source>
        <dbReference type="ARBA" id="ARBA00047304"/>
    </source>
</evidence>
<evidence type="ECO:0000256" key="3">
    <source>
        <dbReference type="ARBA" id="ARBA00022737"/>
    </source>
</evidence>
<feature type="domain" description="Disease resistance protein Roq1-like winged-helix" evidence="9">
    <location>
        <begin position="181"/>
        <end position="252"/>
    </location>
</feature>
<feature type="domain" description="NB-ARC" evidence="7">
    <location>
        <begin position="1"/>
        <end position="114"/>
    </location>
</feature>
<dbReference type="Proteomes" id="UP000238479">
    <property type="component" value="Chromosome 1"/>
</dbReference>
<evidence type="ECO:0000256" key="5">
    <source>
        <dbReference type="ARBA" id="ARBA00023027"/>
    </source>
</evidence>
<dbReference type="OMA" id="SESLACM"/>
<comment type="caution">
    <text evidence="11">The sequence shown here is derived from an EMBL/GenBank/DDBJ whole genome shotgun (WGS) entry which is preliminary data.</text>
</comment>
<keyword evidence="12" id="KW-1185">Reference proteome</keyword>
<dbReference type="InterPro" id="IPR044974">
    <property type="entry name" value="Disease_R_plants"/>
</dbReference>
<dbReference type="InterPro" id="IPR042197">
    <property type="entry name" value="Apaf_helical"/>
</dbReference>
<dbReference type="Gene3D" id="1.10.8.430">
    <property type="entry name" value="Helical domain of apoptotic protease-activating factors"/>
    <property type="match status" value="1"/>
</dbReference>
<evidence type="ECO:0000259" key="10">
    <source>
        <dbReference type="Pfam" id="PF23286"/>
    </source>
</evidence>
<dbReference type="GO" id="GO:0043531">
    <property type="term" value="F:ADP binding"/>
    <property type="evidence" value="ECO:0007669"/>
    <property type="project" value="InterPro"/>
</dbReference>
<dbReference type="Pfam" id="PF20160">
    <property type="entry name" value="C-JID"/>
    <property type="match status" value="1"/>
</dbReference>
<dbReference type="GO" id="GO:0061809">
    <property type="term" value="F:NAD+ nucleosidase activity, cyclic ADP-ribose generating"/>
    <property type="evidence" value="ECO:0007669"/>
    <property type="project" value="UniProtKB-EC"/>
</dbReference>
<dbReference type="SUPFAM" id="SSF52058">
    <property type="entry name" value="L domain-like"/>
    <property type="match status" value="1"/>
</dbReference>
<dbReference type="PANTHER" id="PTHR11017:SF527">
    <property type="entry name" value="TMV RESISTANCE PROTEIN N-LIKE"/>
    <property type="match status" value="1"/>
</dbReference>
<dbReference type="InterPro" id="IPR011713">
    <property type="entry name" value="Leu-rich_rpt_3"/>
</dbReference>
<dbReference type="Pfam" id="PF07725">
    <property type="entry name" value="LRR_3"/>
    <property type="match status" value="1"/>
</dbReference>
<dbReference type="InterPro" id="IPR032675">
    <property type="entry name" value="LRR_dom_sf"/>
</dbReference>
<dbReference type="Gramene" id="PRQ55280">
    <property type="protein sequence ID" value="PRQ55280"/>
    <property type="gene ID" value="RchiOBHm_Chr1g0322831"/>
</dbReference>
<keyword evidence="2" id="KW-0433">Leucine-rich repeat</keyword>
<dbReference type="InterPro" id="IPR058192">
    <property type="entry name" value="WHD_ROQ1-like"/>
</dbReference>
<dbReference type="SUPFAM" id="SSF52540">
    <property type="entry name" value="P-loop containing nucleoside triphosphate hydrolases"/>
    <property type="match status" value="1"/>
</dbReference>
<dbReference type="EMBL" id="PDCK01000039">
    <property type="protein sequence ID" value="PRQ55280.1"/>
    <property type="molecule type" value="Genomic_DNA"/>
</dbReference>
<dbReference type="EC" id="3.2.2.6" evidence="1"/>
<gene>
    <name evidence="11" type="ORF">RchiOBHm_Chr1g0322831</name>
</gene>
<evidence type="ECO:0000259" key="7">
    <source>
        <dbReference type="Pfam" id="PF00931"/>
    </source>
</evidence>
<evidence type="ECO:0000256" key="1">
    <source>
        <dbReference type="ARBA" id="ARBA00011982"/>
    </source>
</evidence>
<evidence type="ECO:0000256" key="4">
    <source>
        <dbReference type="ARBA" id="ARBA00022821"/>
    </source>
</evidence>
<dbReference type="Gene3D" id="3.80.10.10">
    <property type="entry name" value="Ribonuclease Inhibitor"/>
    <property type="match status" value="1"/>
</dbReference>
<evidence type="ECO:0000313" key="11">
    <source>
        <dbReference type="EMBL" id="PRQ55280.1"/>
    </source>
</evidence>